<dbReference type="EMBL" id="CP012160">
    <property type="protein sequence ID" value="AKS47788.1"/>
    <property type="molecule type" value="Genomic_DNA"/>
</dbReference>
<keyword evidence="2" id="KW-1185">Reference proteome</keyword>
<evidence type="ECO:0000313" key="2">
    <source>
        <dbReference type="Proteomes" id="UP000067444"/>
    </source>
</evidence>
<dbReference type="AlphaFoldDB" id="A0A0K0YA28"/>
<sequence length="185" mass="20149">MNTSRITLERFGNEGVNAPIESPDYQRGKADGIIHAETLNNAKIAQSINEVSVTLSDMTFGYEEARQHILEQMQSLVRQISDQVIPEIAKATFGSHLSEIVDVELNRSANLPIQIGIAPDLLPAFDALGSKEHCVFVPVPNLTAGQAIILQNDVEILLDLPSLVLALQSTLNGLESHQRSSRNGN</sequence>
<dbReference type="KEGG" id="otm:OSB_32750"/>
<evidence type="ECO:0000313" key="1">
    <source>
        <dbReference type="EMBL" id="AKS47788.1"/>
    </source>
</evidence>
<accession>A0A0K0YA28</accession>
<gene>
    <name evidence="1" type="ORF">OSB_32750</name>
</gene>
<name>A0A0K0YA28_9RHOB</name>
<organism evidence="1 2">
    <name type="scientific">Octadecabacter temperatus</name>
    <dbReference type="NCBI Taxonomy" id="1458307"/>
    <lineage>
        <taxon>Bacteria</taxon>
        <taxon>Pseudomonadati</taxon>
        <taxon>Pseudomonadota</taxon>
        <taxon>Alphaproteobacteria</taxon>
        <taxon>Rhodobacterales</taxon>
        <taxon>Roseobacteraceae</taxon>
        <taxon>Octadecabacter</taxon>
    </lineage>
</organism>
<reference evidence="1 2" key="1">
    <citation type="journal article" date="2015" name="Genome Announc.">
        <title>Closed Genome Sequence of Octadecabacter temperatus SB1, the First Mesophilic Species of the Genus Octadecabacter.</title>
        <authorList>
            <person name="Voget S."/>
            <person name="Billerbeck S."/>
            <person name="Simon M."/>
            <person name="Daniel R."/>
        </authorList>
    </citation>
    <scope>NUCLEOTIDE SEQUENCE [LARGE SCALE GENOMIC DNA]</scope>
    <source>
        <strain evidence="1 2">SB1</strain>
    </source>
</reference>
<protein>
    <submittedName>
        <fullName evidence="1">Uncharacterized protein</fullName>
    </submittedName>
</protein>
<proteinExistence type="predicted"/>
<dbReference type="Proteomes" id="UP000067444">
    <property type="component" value="Chromosome"/>
</dbReference>
<dbReference type="STRING" id="1458307.OSB_32750"/>